<sequence length="70" mass="7660">MDGDDQQQIPSWVPSFECEDFANGEIEVEFPATPLMLTVPPCNTTGTTTSANKIVKDDASEKSLDLRLTL</sequence>
<evidence type="ECO:0000313" key="1">
    <source>
        <dbReference type="EMBL" id="KAK9950465.1"/>
    </source>
</evidence>
<reference evidence="1 2" key="1">
    <citation type="journal article" date="2023" name="G3 (Bethesda)">
        <title>A chromosome-length genome assembly and annotation of blackberry (Rubus argutus, cv. 'Hillquist').</title>
        <authorList>
            <person name="Bruna T."/>
            <person name="Aryal R."/>
            <person name="Dudchenko O."/>
            <person name="Sargent D.J."/>
            <person name="Mead D."/>
            <person name="Buti M."/>
            <person name="Cavallini A."/>
            <person name="Hytonen T."/>
            <person name="Andres J."/>
            <person name="Pham M."/>
            <person name="Weisz D."/>
            <person name="Mascagni F."/>
            <person name="Usai G."/>
            <person name="Natali L."/>
            <person name="Bassil N."/>
            <person name="Fernandez G.E."/>
            <person name="Lomsadze A."/>
            <person name="Armour M."/>
            <person name="Olukolu B."/>
            <person name="Poorten T."/>
            <person name="Britton C."/>
            <person name="Davik J."/>
            <person name="Ashrafi H."/>
            <person name="Aiden E.L."/>
            <person name="Borodovsky M."/>
            <person name="Worthington M."/>
        </authorList>
    </citation>
    <scope>NUCLEOTIDE SEQUENCE [LARGE SCALE GENOMIC DNA]</scope>
    <source>
        <strain evidence="1">PI 553951</strain>
    </source>
</reference>
<protein>
    <submittedName>
        <fullName evidence="1">Uncharacterized protein</fullName>
    </submittedName>
</protein>
<proteinExistence type="predicted"/>
<organism evidence="1 2">
    <name type="scientific">Rubus argutus</name>
    <name type="common">Southern blackberry</name>
    <dbReference type="NCBI Taxonomy" id="59490"/>
    <lineage>
        <taxon>Eukaryota</taxon>
        <taxon>Viridiplantae</taxon>
        <taxon>Streptophyta</taxon>
        <taxon>Embryophyta</taxon>
        <taxon>Tracheophyta</taxon>
        <taxon>Spermatophyta</taxon>
        <taxon>Magnoliopsida</taxon>
        <taxon>eudicotyledons</taxon>
        <taxon>Gunneridae</taxon>
        <taxon>Pentapetalae</taxon>
        <taxon>rosids</taxon>
        <taxon>fabids</taxon>
        <taxon>Rosales</taxon>
        <taxon>Rosaceae</taxon>
        <taxon>Rosoideae</taxon>
        <taxon>Rosoideae incertae sedis</taxon>
        <taxon>Rubus</taxon>
    </lineage>
</organism>
<dbReference type="Proteomes" id="UP001457282">
    <property type="component" value="Unassembled WGS sequence"/>
</dbReference>
<keyword evidence="2" id="KW-1185">Reference proteome</keyword>
<dbReference type="EMBL" id="JBEDUW010000001">
    <property type="protein sequence ID" value="KAK9950465.1"/>
    <property type="molecule type" value="Genomic_DNA"/>
</dbReference>
<evidence type="ECO:0000313" key="2">
    <source>
        <dbReference type="Proteomes" id="UP001457282"/>
    </source>
</evidence>
<dbReference type="AlphaFoldDB" id="A0AAW1YP72"/>
<accession>A0AAW1YP72</accession>
<gene>
    <name evidence="1" type="ORF">M0R45_005955</name>
</gene>
<name>A0AAW1YP72_RUBAR</name>
<comment type="caution">
    <text evidence="1">The sequence shown here is derived from an EMBL/GenBank/DDBJ whole genome shotgun (WGS) entry which is preliminary data.</text>
</comment>